<dbReference type="EMBL" id="KK868989">
    <property type="protein sequence ID" value="KDR15215.1"/>
    <property type="molecule type" value="Genomic_DNA"/>
</dbReference>
<evidence type="ECO:0000256" key="1">
    <source>
        <dbReference type="SAM" id="MobiDB-lite"/>
    </source>
</evidence>
<evidence type="ECO:0000313" key="3">
    <source>
        <dbReference type="Proteomes" id="UP000027135"/>
    </source>
</evidence>
<feature type="region of interest" description="Disordered" evidence="1">
    <location>
        <begin position="1"/>
        <end position="20"/>
    </location>
</feature>
<sequence>MWRPSGCTNRSVIVPGRTRPDTTRGYATTHVKGTFSFRDLQTTKMIPRATGPTTPDKLLFFYIADSNPCWQPFYRLAAHRNQQTHTKIRRHSQYTQNTSIHSNSYTTYMINYKVESVGY</sequence>
<organism evidence="2 3">
    <name type="scientific">Zootermopsis nevadensis</name>
    <name type="common">Dampwood termite</name>
    <dbReference type="NCBI Taxonomy" id="136037"/>
    <lineage>
        <taxon>Eukaryota</taxon>
        <taxon>Metazoa</taxon>
        <taxon>Ecdysozoa</taxon>
        <taxon>Arthropoda</taxon>
        <taxon>Hexapoda</taxon>
        <taxon>Insecta</taxon>
        <taxon>Pterygota</taxon>
        <taxon>Neoptera</taxon>
        <taxon>Polyneoptera</taxon>
        <taxon>Dictyoptera</taxon>
        <taxon>Blattodea</taxon>
        <taxon>Blattoidea</taxon>
        <taxon>Termitoidae</taxon>
        <taxon>Termopsidae</taxon>
        <taxon>Zootermopsis</taxon>
    </lineage>
</organism>
<gene>
    <name evidence="2" type="ORF">L798_11055</name>
</gene>
<dbReference type="InParanoid" id="A0A067R9K5"/>
<evidence type="ECO:0000313" key="2">
    <source>
        <dbReference type="EMBL" id="KDR15215.1"/>
    </source>
</evidence>
<feature type="compositionally biased region" description="Polar residues" evidence="1">
    <location>
        <begin position="1"/>
        <end position="11"/>
    </location>
</feature>
<proteinExistence type="predicted"/>
<reference evidence="2 3" key="1">
    <citation type="journal article" date="2014" name="Nat. Commun.">
        <title>Molecular traces of alternative social organization in a termite genome.</title>
        <authorList>
            <person name="Terrapon N."/>
            <person name="Li C."/>
            <person name="Robertson H.M."/>
            <person name="Ji L."/>
            <person name="Meng X."/>
            <person name="Booth W."/>
            <person name="Chen Z."/>
            <person name="Childers C.P."/>
            <person name="Glastad K.M."/>
            <person name="Gokhale K."/>
            <person name="Gowin J."/>
            <person name="Gronenberg W."/>
            <person name="Hermansen R.A."/>
            <person name="Hu H."/>
            <person name="Hunt B.G."/>
            <person name="Huylmans A.K."/>
            <person name="Khalil S.M."/>
            <person name="Mitchell R.D."/>
            <person name="Munoz-Torres M.C."/>
            <person name="Mustard J.A."/>
            <person name="Pan H."/>
            <person name="Reese J.T."/>
            <person name="Scharf M.E."/>
            <person name="Sun F."/>
            <person name="Vogel H."/>
            <person name="Xiao J."/>
            <person name="Yang W."/>
            <person name="Yang Z."/>
            <person name="Yang Z."/>
            <person name="Zhou J."/>
            <person name="Zhu J."/>
            <person name="Brent C.S."/>
            <person name="Elsik C.G."/>
            <person name="Goodisman M.A."/>
            <person name="Liberles D.A."/>
            <person name="Roe R.M."/>
            <person name="Vargo E.L."/>
            <person name="Vilcinskas A."/>
            <person name="Wang J."/>
            <person name="Bornberg-Bauer E."/>
            <person name="Korb J."/>
            <person name="Zhang G."/>
            <person name="Liebig J."/>
        </authorList>
    </citation>
    <scope>NUCLEOTIDE SEQUENCE [LARGE SCALE GENOMIC DNA]</scope>
    <source>
        <tissue evidence="2">Whole organism</tissue>
    </source>
</reference>
<dbReference type="Proteomes" id="UP000027135">
    <property type="component" value="Unassembled WGS sequence"/>
</dbReference>
<dbReference type="AlphaFoldDB" id="A0A067R9K5"/>
<protein>
    <submittedName>
        <fullName evidence="2">Uncharacterized protein</fullName>
    </submittedName>
</protein>
<name>A0A067R9K5_ZOONE</name>
<keyword evidence="3" id="KW-1185">Reference proteome</keyword>
<accession>A0A067R9K5</accession>